<dbReference type="GeneID" id="76206558"/>
<dbReference type="Pfam" id="PF18306">
    <property type="entry name" value="LDcluster4"/>
    <property type="match status" value="1"/>
</dbReference>
<evidence type="ECO:0000313" key="1">
    <source>
        <dbReference type="EMBL" id="BDR91918.1"/>
    </source>
</evidence>
<dbReference type="EMBL" id="AP026830">
    <property type="protein sequence ID" value="BDR91918.1"/>
    <property type="molecule type" value="Genomic_DNA"/>
</dbReference>
<dbReference type="InterPro" id="IPR041164">
    <property type="entry name" value="LDcluster4"/>
</dbReference>
<reference evidence="1" key="4">
    <citation type="journal article" date="2023" name="Microbiol. Resour. Announc.">
        <title>Complete Genome Sequence of Vulcanisaeta souniana Strain IC-059, a Hyperthermophilic Archaeon Isolated from Hot Spring Water in Japan.</title>
        <authorList>
            <person name="Kato S."/>
            <person name="Itoh T."/>
            <person name="Wu L."/>
            <person name="Ma J."/>
            <person name="Ohkuma M."/>
        </authorList>
    </citation>
    <scope>NUCLEOTIDE SEQUENCE</scope>
    <source>
        <strain evidence="1">JCM 11219</strain>
    </source>
</reference>
<evidence type="ECO:0000313" key="4">
    <source>
        <dbReference type="Proteomes" id="UP001060771"/>
    </source>
</evidence>
<dbReference type="SUPFAM" id="SSF102405">
    <property type="entry name" value="MCP/YpsA-like"/>
    <property type="match status" value="1"/>
</dbReference>
<accession>A0A830DYL5</accession>
<dbReference type="Proteomes" id="UP000657075">
    <property type="component" value="Unassembled WGS sequence"/>
</dbReference>
<dbReference type="Proteomes" id="UP001060771">
    <property type="component" value="Chromosome"/>
</dbReference>
<reference evidence="2" key="2">
    <citation type="submission" date="2020-09" db="EMBL/GenBank/DDBJ databases">
        <authorList>
            <person name="Sun Q."/>
            <person name="Ohkuma M."/>
        </authorList>
    </citation>
    <scope>NUCLEOTIDE SEQUENCE</scope>
    <source>
        <strain evidence="2">JCM 11219</strain>
    </source>
</reference>
<evidence type="ECO:0000313" key="2">
    <source>
        <dbReference type="EMBL" id="GGI69364.1"/>
    </source>
</evidence>
<dbReference type="EMBL" id="BMNM01000001">
    <property type="protein sequence ID" value="GGI69364.1"/>
    <property type="molecule type" value="Genomic_DNA"/>
</dbReference>
<name>A0A830DYL5_9CREN</name>
<protein>
    <recommendedName>
        <fullName evidence="5">LOG family protein</fullName>
    </recommendedName>
</protein>
<dbReference type="Gene3D" id="3.40.50.450">
    <property type="match status" value="1"/>
</dbReference>
<keyword evidence="4" id="KW-1185">Reference proteome</keyword>
<sequence length="177" mass="19464">MQIAIAAHSSAVDPKSEAMAREFLKELHSQCPAATLLLGGYWGFMKSIVDDSLKLGFRIVVILPLERHDAELPSGVVRIDSGCEFRCRSVVMVRSSDVLVALGGGAGTMIEVLLAYAMGKPAYVLVGTNLSSDALPKAFPEYVDDRRVVRIRYFDDPVRLAREVCRERITSIKTMFG</sequence>
<evidence type="ECO:0008006" key="5">
    <source>
        <dbReference type="Google" id="ProtNLM"/>
    </source>
</evidence>
<dbReference type="OrthoDB" id="9570at2157"/>
<dbReference type="RefSeq" id="WP_054843214.1">
    <property type="nucleotide sequence ID" value="NZ_AP026830.1"/>
</dbReference>
<reference evidence="4" key="3">
    <citation type="submission" date="2022-09" db="EMBL/GenBank/DDBJ databases">
        <title>Complete genome sequence of Vulcanisaeta souniana.</title>
        <authorList>
            <person name="Kato S."/>
            <person name="Itoh T."/>
            <person name="Ohkuma M."/>
        </authorList>
    </citation>
    <scope>NUCLEOTIDE SEQUENCE [LARGE SCALE GENOMIC DNA]</scope>
    <source>
        <strain evidence="4">JCM 11219</strain>
    </source>
</reference>
<dbReference type="AlphaFoldDB" id="A0A830DYL5"/>
<evidence type="ECO:0000313" key="3">
    <source>
        <dbReference type="Proteomes" id="UP000657075"/>
    </source>
</evidence>
<organism evidence="2 3">
    <name type="scientific">Vulcanisaeta souniana JCM 11219</name>
    <dbReference type="NCBI Taxonomy" id="1293586"/>
    <lineage>
        <taxon>Archaea</taxon>
        <taxon>Thermoproteota</taxon>
        <taxon>Thermoprotei</taxon>
        <taxon>Thermoproteales</taxon>
        <taxon>Thermoproteaceae</taxon>
        <taxon>Vulcanisaeta</taxon>
    </lineage>
</organism>
<reference evidence="2" key="1">
    <citation type="journal article" date="2014" name="Int. J. Syst. Evol. Microbiol.">
        <title>Complete genome sequence of Corynebacterium casei LMG S-19264T (=DSM 44701T), isolated from a smear-ripened cheese.</title>
        <authorList>
            <consortium name="US DOE Joint Genome Institute (JGI-PGF)"/>
            <person name="Walter F."/>
            <person name="Albersmeier A."/>
            <person name="Kalinowski J."/>
            <person name="Ruckert C."/>
        </authorList>
    </citation>
    <scope>NUCLEOTIDE SEQUENCE</scope>
    <source>
        <strain evidence="2">JCM 11219</strain>
    </source>
</reference>
<proteinExistence type="predicted"/>
<gene>
    <name evidence="2" type="ORF">GCM10007112_02930</name>
    <name evidence="1" type="ORF">Vsou_10110</name>
</gene>